<dbReference type="InterPro" id="IPR045584">
    <property type="entry name" value="Pilin-like"/>
</dbReference>
<comment type="similarity">
    <text evidence="9">Belongs to the GSP H family.</text>
</comment>
<dbReference type="GeneID" id="94690815"/>
<keyword evidence="7 11" id="KW-1133">Transmembrane helix</keyword>
<evidence type="ECO:0000256" key="8">
    <source>
        <dbReference type="ARBA" id="ARBA00023136"/>
    </source>
</evidence>
<evidence type="ECO:0000256" key="9">
    <source>
        <dbReference type="ARBA" id="ARBA00025772"/>
    </source>
</evidence>
<dbReference type="EMBL" id="FNPE01000002">
    <property type="protein sequence ID" value="SDY03343.1"/>
    <property type="molecule type" value="Genomic_DNA"/>
</dbReference>
<keyword evidence="5" id="KW-0997">Cell inner membrane</keyword>
<dbReference type="Pfam" id="PF12019">
    <property type="entry name" value="GspH"/>
    <property type="match status" value="1"/>
</dbReference>
<evidence type="ECO:0000256" key="5">
    <source>
        <dbReference type="ARBA" id="ARBA00022519"/>
    </source>
</evidence>
<evidence type="ECO:0000313" key="14">
    <source>
        <dbReference type="Proteomes" id="UP000183417"/>
    </source>
</evidence>
<evidence type="ECO:0000256" key="1">
    <source>
        <dbReference type="ARBA" id="ARBA00004377"/>
    </source>
</evidence>
<dbReference type="GO" id="GO:0015628">
    <property type="term" value="P:protein secretion by the type II secretion system"/>
    <property type="evidence" value="ECO:0007669"/>
    <property type="project" value="InterPro"/>
</dbReference>
<protein>
    <recommendedName>
        <fullName evidence="2">Type II secretion system protein H</fullName>
    </recommendedName>
    <alternativeName>
        <fullName evidence="10">General secretion pathway protein H</fullName>
    </alternativeName>
</protein>
<evidence type="ECO:0000256" key="4">
    <source>
        <dbReference type="ARBA" id="ARBA00022481"/>
    </source>
</evidence>
<name>A0A1H3GJ47_9BURK</name>
<evidence type="ECO:0000256" key="3">
    <source>
        <dbReference type="ARBA" id="ARBA00022475"/>
    </source>
</evidence>
<keyword evidence="3" id="KW-1003">Cell membrane</keyword>
<dbReference type="GO" id="GO:0005886">
    <property type="term" value="C:plasma membrane"/>
    <property type="evidence" value="ECO:0007669"/>
    <property type="project" value="UniProtKB-SubCell"/>
</dbReference>
<evidence type="ECO:0000256" key="7">
    <source>
        <dbReference type="ARBA" id="ARBA00022989"/>
    </source>
</evidence>
<organism evidence="13 14">
    <name type="scientific">Delftia lacustris</name>
    <dbReference type="NCBI Taxonomy" id="558537"/>
    <lineage>
        <taxon>Bacteria</taxon>
        <taxon>Pseudomonadati</taxon>
        <taxon>Pseudomonadota</taxon>
        <taxon>Betaproteobacteria</taxon>
        <taxon>Burkholderiales</taxon>
        <taxon>Comamonadaceae</taxon>
        <taxon>Delftia</taxon>
    </lineage>
</organism>
<evidence type="ECO:0000256" key="10">
    <source>
        <dbReference type="ARBA" id="ARBA00030775"/>
    </source>
</evidence>
<dbReference type="NCBIfam" id="TIGR02532">
    <property type="entry name" value="IV_pilin_GFxxxE"/>
    <property type="match status" value="1"/>
</dbReference>
<dbReference type="Proteomes" id="UP000183417">
    <property type="component" value="Unassembled WGS sequence"/>
</dbReference>
<evidence type="ECO:0000313" key="13">
    <source>
        <dbReference type="EMBL" id="SDY03343.1"/>
    </source>
</evidence>
<proteinExistence type="inferred from homology"/>
<gene>
    <name evidence="13" type="ORF">SAMN05421547_102238</name>
</gene>
<keyword evidence="6 11" id="KW-0812">Transmembrane</keyword>
<evidence type="ECO:0000256" key="6">
    <source>
        <dbReference type="ARBA" id="ARBA00022692"/>
    </source>
</evidence>
<evidence type="ECO:0000256" key="2">
    <source>
        <dbReference type="ARBA" id="ARBA00021549"/>
    </source>
</evidence>
<dbReference type="Gene3D" id="3.55.40.10">
    <property type="entry name" value="minor pseudopilin epsh domain"/>
    <property type="match status" value="1"/>
</dbReference>
<dbReference type="AlphaFoldDB" id="A0A1H3GJ47"/>
<keyword evidence="4" id="KW-0488">Methylation</keyword>
<sequence length="187" mass="19989">MSSTRPQARPGAEGFTAIELMVVVAILAVLTTLAAPSFNLIIERWRVRQTVEALQSTLQYARSEAVRRGGGVFIQKLPQGTKGCTLAAQHADWGCGWVVFADRNGNRHWDPKEELQRFDTPARTLVTRSRSASIISVDRWGQLGGLTAMGFAIAPSPAGITSAATQGICVSSGGRIRVVGQEGIPCA</sequence>
<reference evidence="13 14" key="1">
    <citation type="submission" date="2016-10" db="EMBL/GenBank/DDBJ databases">
        <authorList>
            <person name="de Groot N.N."/>
        </authorList>
    </citation>
    <scope>NUCLEOTIDE SEQUENCE [LARGE SCALE GENOMIC DNA]</scope>
    <source>
        <strain evidence="13 14">LMG 24775</strain>
    </source>
</reference>
<evidence type="ECO:0000259" key="12">
    <source>
        <dbReference type="Pfam" id="PF12019"/>
    </source>
</evidence>
<accession>A0A1H3GJ47</accession>
<dbReference type="SUPFAM" id="SSF54523">
    <property type="entry name" value="Pili subunits"/>
    <property type="match status" value="1"/>
</dbReference>
<comment type="subcellular location">
    <subcellularLocation>
        <location evidence="1">Cell inner membrane</location>
        <topology evidence="1">Single-pass membrane protein</topology>
    </subcellularLocation>
</comment>
<feature type="transmembrane region" description="Helical" evidence="11">
    <location>
        <begin position="20"/>
        <end position="42"/>
    </location>
</feature>
<dbReference type="GO" id="GO:0015627">
    <property type="term" value="C:type II protein secretion system complex"/>
    <property type="evidence" value="ECO:0007669"/>
    <property type="project" value="InterPro"/>
</dbReference>
<dbReference type="RefSeq" id="WP_016447717.1">
    <property type="nucleotide sequence ID" value="NZ_AP025556.1"/>
</dbReference>
<dbReference type="InterPro" id="IPR012902">
    <property type="entry name" value="N_methyl_site"/>
</dbReference>
<evidence type="ECO:0000256" key="11">
    <source>
        <dbReference type="SAM" id="Phobius"/>
    </source>
</evidence>
<keyword evidence="8 11" id="KW-0472">Membrane</keyword>
<dbReference type="InterPro" id="IPR022346">
    <property type="entry name" value="T2SS_GspH"/>
</dbReference>
<feature type="domain" description="General secretion pathway GspH" evidence="12">
    <location>
        <begin position="51"/>
        <end position="174"/>
    </location>
</feature>